<feature type="compositionally biased region" description="Low complexity" evidence="2">
    <location>
        <begin position="52"/>
        <end position="62"/>
    </location>
</feature>
<proteinExistence type="predicted"/>
<organism evidence="3">
    <name type="scientific">Attheya septentrionalis</name>
    <dbReference type="NCBI Taxonomy" id="420275"/>
    <lineage>
        <taxon>Eukaryota</taxon>
        <taxon>Sar</taxon>
        <taxon>Stramenopiles</taxon>
        <taxon>Ochrophyta</taxon>
        <taxon>Bacillariophyta</taxon>
        <taxon>Coscinodiscophyceae</taxon>
        <taxon>Chaetocerotophycidae</taxon>
        <taxon>Chaetocerotales</taxon>
        <taxon>Attheyaceae</taxon>
        <taxon>Attheya</taxon>
    </lineage>
</organism>
<evidence type="ECO:0000313" key="3">
    <source>
        <dbReference type="EMBL" id="CAD9809211.1"/>
    </source>
</evidence>
<feature type="compositionally biased region" description="Low complexity" evidence="2">
    <location>
        <begin position="1"/>
        <end position="25"/>
    </location>
</feature>
<accession>A0A7S2U5J3</accession>
<gene>
    <name evidence="3" type="ORF">ASEP1449_LOCUS1033</name>
</gene>
<feature type="coiled-coil region" evidence="1">
    <location>
        <begin position="287"/>
        <end position="317"/>
    </location>
</feature>
<dbReference type="AlphaFoldDB" id="A0A7S2U5J3"/>
<feature type="region of interest" description="Disordered" evidence="2">
    <location>
        <begin position="1"/>
        <end position="105"/>
    </location>
</feature>
<evidence type="ECO:0000256" key="1">
    <source>
        <dbReference type="SAM" id="Coils"/>
    </source>
</evidence>
<protein>
    <submittedName>
        <fullName evidence="3">Uncharacterized protein</fullName>
    </submittedName>
</protein>
<keyword evidence="1" id="KW-0175">Coiled coil</keyword>
<dbReference type="EMBL" id="HBHQ01001621">
    <property type="protein sequence ID" value="CAD9809211.1"/>
    <property type="molecule type" value="Transcribed_RNA"/>
</dbReference>
<evidence type="ECO:0000256" key="2">
    <source>
        <dbReference type="SAM" id="MobiDB-lite"/>
    </source>
</evidence>
<sequence>MELPSASSISSPPKLSGRTSSSSSSAKNGTCRRMESIRASISTRLYKSDPLASSSSSSSSAATNPRRGLKTVASGGRSTMNGGEDRDGRQARAFQRRKQVLQREEKEPFNVGRMAAGMTDAAFELKRELQVETSEPGYRTEPIRNAIASGISATAALGEASARRRLGERLFGNNQEEIDEKEVWNLKEATTFDEEEKEYESSSSPSRSSFTANDLRAERVRLAAELRFCLQSPELSWLAPDVLMQRQEETPAFTVDDKALSDVITNMVCTRDDLDARLVVTPNNKGNGNDNDNLEEEEDVMQELRNLQNSVQNIRARAAMAAGYQAANLLYSELMGRGNNNSTDATTIATNTRDERVSILELLDTPVLLEEEEEETITEEMQEVATLPDPIKPIEPTMMEATPVVEVKVEPIRPVILDAEVEPSPSSVGIDDELTAPSPSFSDVSFFANAVDEPLDAQVVMEDNHNLIHDQEESRDVVIVEEDMEKGDKNMLVTATELVSDDEYDETVFKSVKTVLEVEEDDDDDAQKENAITLVTLRALDIVFFVAEKALTKGIPAIYTTGRTVTTRLQKVQRNGLGSEGWEPLENVQDGSKRY</sequence>
<name>A0A7S2U5J3_9STRA</name>
<reference evidence="3" key="1">
    <citation type="submission" date="2021-01" db="EMBL/GenBank/DDBJ databases">
        <authorList>
            <person name="Corre E."/>
            <person name="Pelletier E."/>
            <person name="Niang G."/>
            <person name="Scheremetjew M."/>
            <person name="Finn R."/>
            <person name="Kale V."/>
            <person name="Holt S."/>
            <person name="Cochrane G."/>
            <person name="Meng A."/>
            <person name="Brown T."/>
            <person name="Cohen L."/>
        </authorList>
    </citation>
    <scope>NUCLEOTIDE SEQUENCE</scope>
    <source>
        <strain evidence="3">CCMP2084</strain>
    </source>
</reference>